<dbReference type="KEGG" id="ccp:CHC_T00002718001"/>
<gene>
    <name evidence="1" type="ORF">CHC_T00002718001</name>
</gene>
<dbReference type="AlphaFoldDB" id="R7Q9A5"/>
<keyword evidence="2" id="KW-1185">Reference proteome</keyword>
<dbReference type="RefSeq" id="XP_005713864.1">
    <property type="nucleotide sequence ID" value="XM_005713807.1"/>
</dbReference>
<organism evidence="1 2">
    <name type="scientific">Chondrus crispus</name>
    <name type="common">Carrageen Irish moss</name>
    <name type="synonym">Polymorpha crispa</name>
    <dbReference type="NCBI Taxonomy" id="2769"/>
    <lineage>
        <taxon>Eukaryota</taxon>
        <taxon>Rhodophyta</taxon>
        <taxon>Florideophyceae</taxon>
        <taxon>Rhodymeniophycidae</taxon>
        <taxon>Gigartinales</taxon>
        <taxon>Gigartinaceae</taxon>
        <taxon>Chondrus</taxon>
    </lineage>
</organism>
<reference evidence="2" key="1">
    <citation type="journal article" date="2013" name="Proc. Natl. Acad. Sci. U.S.A.">
        <title>Genome structure and metabolic features in the red seaweed Chondrus crispus shed light on evolution of the Archaeplastida.</title>
        <authorList>
            <person name="Collen J."/>
            <person name="Porcel B."/>
            <person name="Carre W."/>
            <person name="Ball S.G."/>
            <person name="Chaparro C."/>
            <person name="Tonon T."/>
            <person name="Barbeyron T."/>
            <person name="Michel G."/>
            <person name="Noel B."/>
            <person name="Valentin K."/>
            <person name="Elias M."/>
            <person name="Artiguenave F."/>
            <person name="Arun A."/>
            <person name="Aury J.M."/>
            <person name="Barbosa-Neto J.F."/>
            <person name="Bothwell J.H."/>
            <person name="Bouget F.Y."/>
            <person name="Brillet L."/>
            <person name="Cabello-Hurtado F."/>
            <person name="Capella-Gutierrez S."/>
            <person name="Charrier B."/>
            <person name="Cladiere L."/>
            <person name="Cock J.M."/>
            <person name="Coelho S.M."/>
            <person name="Colleoni C."/>
            <person name="Czjzek M."/>
            <person name="Da Silva C."/>
            <person name="Delage L."/>
            <person name="Denoeud F."/>
            <person name="Deschamps P."/>
            <person name="Dittami S.M."/>
            <person name="Gabaldon T."/>
            <person name="Gachon C.M."/>
            <person name="Groisillier A."/>
            <person name="Herve C."/>
            <person name="Jabbari K."/>
            <person name="Katinka M."/>
            <person name="Kloareg B."/>
            <person name="Kowalczyk N."/>
            <person name="Labadie K."/>
            <person name="Leblanc C."/>
            <person name="Lopez P.J."/>
            <person name="McLachlan D.H."/>
            <person name="Meslet-Cladiere L."/>
            <person name="Moustafa A."/>
            <person name="Nehr Z."/>
            <person name="Nyvall Collen P."/>
            <person name="Panaud O."/>
            <person name="Partensky F."/>
            <person name="Poulain J."/>
            <person name="Rensing S.A."/>
            <person name="Rousvoal S."/>
            <person name="Samson G."/>
            <person name="Symeonidi A."/>
            <person name="Weissenbach J."/>
            <person name="Zambounis A."/>
            <person name="Wincker P."/>
            <person name="Boyen C."/>
        </authorList>
    </citation>
    <scope>NUCLEOTIDE SEQUENCE [LARGE SCALE GENOMIC DNA]</scope>
    <source>
        <strain evidence="2">cv. Stackhouse</strain>
    </source>
</reference>
<sequence length="76" mass="8251">MGGTRNGGSKQSGRVVQLCGMRVRVGESELWQRWGPIYIIHMSLPPRKQIKLAYLPPPSASFPAAFPATAAQSELA</sequence>
<protein>
    <submittedName>
        <fullName evidence="1">Uncharacterized protein</fullName>
    </submittedName>
</protein>
<evidence type="ECO:0000313" key="1">
    <source>
        <dbReference type="EMBL" id="CDF34045.1"/>
    </source>
</evidence>
<dbReference type="EMBL" id="HG001670">
    <property type="protein sequence ID" value="CDF34045.1"/>
    <property type="molecule type" value="Genomic_DNA"/>
</dbReference>
<dbReference type="Proteomes" id="UP000012073">
    <property type="component" value="Unassembled WGS sequence"/>
</dbReference>
<accession>R7Q9A5</accession>
<name>R7Q9A5_CHOCR</name>
<proteinExistence type="predicted"/>
<dbReference type="Gramene" id="CDF34045">
    <property type="protein sequence ID" value="CDF34045"/>
    <property type="gene ID" value="CHC_T00002718001"/>
</dbReference>
<dbReference type="GeneID" id="17321592"/>
<evidence type="ECO:0000313" key="2">
    <source>
        <dbReference type="Proteomes" id="UP000012073"/>
    </source>
</evidence>